<organism evidence="1 2">
    <name type="scientific">Roseiflexus castenholzii (strain DSM 13941 / HLO8)</name>
    <dbReference type="NCBI Taxonomy" id="383372"/>
    <lineage>
        <taxon>Bacteria</taxon>
        <taxon>Bacillati</taxon>
        <taxon>Chloroflexota</taxon>
        <taxon>Chloroflexia</taxon>
        <taxon>Chloroflexales</taxon>
        <taxon>Roseiflexineae</taxon>
        <taxon>Roseiflexaceae</taxon>
        <taxon>Roseiflexus</taxon>
    </lineage>
</organism>
<dbReference type="EMBL" id="CP000804">
    <property type="protein sequence ID" value="ABU56322.1"/>
    <property type="molecule type" value="Genomic_DNA"/>
</dbReference>
<proteinExistence type="predicted"/>
<name>A7NFU1_ROSCS</name>
<protein>
    <submittedName>
        <fullName evidence="1">Uncharacterized protein</fullName>
    </submittedName>
</protein>
<dbReference type="HOGENOM" id="CLU_136768_0_0_0"/>
<dbReference type="STRING" id="383372.Rcas_0189"/>
<reference evidence="1 2" key="1">
    <citation type="submission" date="2007-08" db="EMBL/GenBank/DDBJ databases">
        <title>Complete sequence of Roseiflexus castenholzii DSM 13941.</title>
        <authorList>
            <consortium name="US DOE Joint Genome Institute"/>
            <person name="Copeland A."/>
            <person name="Lucas S."/>
            <person name="Lapidus A."/>
            <person name="Barry K."/>
            <person name="Glavina del Rio T."/>
            <person name="Dalin E."/>
            <person name="Tice H."/>
            <person name="Pitluck S."/>
            <person name="Thompson L.S."/>
            <person name="Brettin T."/>
            <person name="Bruce D."/>
            <person name="Detter J.C."/>
            <person name="Han C."/>
            <person name="Tapia R."/>
            <person name="Schmutz J."/>
            <person name="Larimer F."/>
            <person name="Land M."/>
            <person name="Hauser L."/>
            <person name="Kyrpides N."/>
            <person name="Mikhailova N."/>
            <person name="Bryant D.A."/>
            <person name="Hanada S."/>
            <person name="Tsukatani Y."/>
            <person name="Richardson P."/>
        </authorList>
    </citation>
    <scope>NUCLEOTIDE SEQUENCE [LARGE SCALE GENOMIC DNA]</scope>
    <source>
        <strain evidence="2">DSM 13941 / HLO8</strain>
    </source>
</reference>
<dbReference type="RefSeq" id="WP_011997727.1">
    <property type="nucleotide sequence ID" value="NC_009767.1"/>
</dbReference>
<dbReference type="OrthoDB" id="160695at2"/>
<keyword evidence="2" id="KW-1185">Reference proteome</keyword>
<evidence type="ECO:0000313" key="2">
    <source>
        <dbReference type="Proteomes" id="UP000000263"/>
    </source>
</evidence>
<dbReference type="eggNOG" id="ENOG50339YD">
    <property type="taxonomic scope" value="Bacteria"/>
</dbReference>
<dbReference type="KEGG" id="rca:Rcas_0189"/>
<dbReference type="Proteomes" id="UP000000263">
    <property type="component" value="Chromosome"/>
</dbReference>
<dbReference type="AlphaFoldDB" id="A7NFU1"/>
<evidence type="ECO:0000313" key="1">
    <source>
        <dbReference type="EMBL" id="ABU56322.1"/>
    </source>
</evidence>
<gene>
    <name evidence="1" type="ordered locus">Rcas_0189</name>
</gene>
<accession>A7NFU1</accession>
<sequence length="154" mass="17323">MDQQGSDELRRELALDQAIGAQLDKLVRRANLAVLKLRNAKMEENQLRNLLDAAMESGSVEVTAGFIRYQIGRDSANWKDFGHHVISDLGKLGRDETEKVVDSLKHMSIADADALKPRIQVRLMQLYLGYINRAFVYAKKANGFDHLKEVVSVA</sequence>